<dbReference type="Pfam" id="PF00304">
    <property type="entry name" value="Gamma-thionin"/>
    <property type="match status" value="1"/>
</dbReference>
<comment type="caution">
    <text evidence="5">The sequence shown here is derived from an EMBL/GenBank/DDBJ whole genome shotgun (WGS) entry which is preliminary data.</text>
</comment>
<evidence type="ECO:0000256" key="3">
    <source>
        <dbReference type="SAM" id="SignalP"/>
    </source>
</evidence>
<dbReference type="PANTHER" id="PTHR33147">
    <property type="entry name" value="DEFENSIN-LIKE PROTEIN 1"/>
    <property type="match status" value="1"/>
</dbReference>
<reference evidence="6" key="1">
    <citation type="journal article" date="2016" name="Nature">
        <title>The genome of the seagrass Zostera marina reveals angiosperm adaptation to the sea.</title>
        <authorList>
            <person name="Olsen J.L."/>
            <person name="Rouze P."/>
            <person name="Verhelst B."/>
            <person name="Lin Y.-C."/>
            <person name="Bayer T."/>
            <person name="Collen J."/>
            <person name="Dattolo E."/>
            <person name="De Paoli E."/>
            <person name="Dittami S."/>
            <person name="Maumus F."/>
            <person name="Michel G."/>
            <person name="Kersting A."/>
            <person name="Lauritano C."/>
            <person name="Lohaus R."/>
            <person name="Toepel M."/>
            <person name="Tonon T."/>
            <person name="Vanneste K."/>
            <person name="Amirebrahimi M."/>
            <person name="Brakel J."/>
            <person name="Bostroem C."/>
            <person name="Chovatia M."/>
            <person name="Grimwood J."/>
            <person name="Jenkins J.W."/>
            <person name="Jueterbock A."/>
            <person name="Mraz A."/>
            <person name="Stam W.T."/>
            <person name="Tice H."/>
            <person name="Bornberg-Bauer E."/>
            <person name="Green P.J."/>
            <person name="Pearson G.A."/>
            <person name="Procaccini G."/>
            <person name="Duarte C.M."/>
            <person name="Schmutz J."/>
            <person name="Reusch T.B.H."/>
            <person name="Van de Peer Y."/>
        </authorList>
    </citation>
    <scope>NUCLEOTIDE SEQUENCE [LARGE SCALE GENOMIC DNA]</scope>
    <source>
        <strain evidence="6">cv. Finnish</strain>
    </source>
</reference>
<sequence>MVKLQVFSAIIFTILFMIVISEMNVKVAEATICESHSATFRGRCWGATNNCDNVCKSEGFESGFCKGTIRTHCVCRKECDNGGGGGGGGGGGNGGNDGGNGGGNDYGNDGSVLFF</sequence>
<accession>A0A0K9P7Z7</accession>
<evidence type="ECO:0000256" key="1">
    <source>
        <dbReference type="ARBA" id="ARBA00023157"/>
    </source>
</evidence>
<dbReference type="AlphaFoldDB" id="A0A0K9P7Z7"/>
<dbReference type="OrthoDB" id="683455at2759"/>
<dbReference type="OMA" id="RCFCVKP"/>
<feature type="signal peptide" evidence="3">
    <location>
        <begin position="1"/>
        <end position="30"/>
    </location>
</feature>
<dbReference type="InterPro" id="IPR036574">
    <property type="entry name" value="Scorpion_toxin-like_sf"/>
</dbReference>
<keyword evidence="6" id="KW-1185">Reference proteome</keyword>
<dbReference type="STRING" id="29655.A0A0K9P7Z7"/>
<keyword evidence="1" id="KW-1015">Disulfide bond</keyword>
<dbReference type="SUPFAM" id="SSF57095">
    <property type="entry name" value="Scorpion toxin-like"/>
    <property type="match status" value="1"/>
</dbReference>
<keyword evidence="3" id="KW-0732">Signal</keyword>
<organism evidence="5 6">
    <name type="scientific">Zostera marina</name>
    <name type="common">Eelgrass</name>
    <dbReference type="NCBI Taxonomy" id="29655"/>
    <lineage>
        <taxon>Eukaryota</taxon>
        <taxon>Viridiplantae</taxon>
        <taxon>Streptophyta</taxon>
        <taxon>Embryophyta</taxon>
        <taxon>Tracheophyta</taxon>
        <taxon>Spermatophyta</taxon>
        <taxon>Magnoliopsida</taxon>
        <taxon>Liliopsida</taxon>
        <taxon>Zosteraceae</taxon>
        <taxon>Zostera</taxon>
    </lineage>
</organism>
<name>A0A0K9P7Z7_ZOSMR</name>
<feature type="region of interest" description="Disordered" evidence="2">
    <location>
        <begin position="83"/>
        <end position="110"/>
    </location>
</feature>
<evidence type="ECO:0000256" key="2">
    <source>
        <dbReference type="SAM" id="MobiDB-lite"/>
    </source>
</evidence>
<evidence type="ECO:0000259" key="4">
    <source>
        <dbReference type="SMART" id="SM00505"/>
    </source>
</evidence>
<feature type="domain" description="Knottins-like" evidence="4">
    <location>
        <begin position="32"/>
        <end position="79"/>
    </location>
</feature>
<dbReference type="GO" id="GO:0006952">
    <property type="term" value="P:defense response"/>
    <property type="evidence" value="ECO:0000318"/>
    <property type="project" value="GO_Central"/>
</dbReference>
<dbReference type="Proteomes" id="UP000036987">
    <property type="component" value="Unassembled WGS sequence"/>
</dbReference>
<feature type="chain" id="PRO_5005527333" evidence="3">
    <location>
        <begin position="31"/>
        <end position="115"/>
    </location>
</feature>
<evidence type="ECO:0000313" key="6">
    <source>
        <dbReference type="Proteomes" id="UP000036987"/>
    </source>
</evidence>
<dbReference type="PANTHER" id="PTHR33147:SF106">
    <property type="entry name" value="DEFENSIN-LIKE PROTEIN 11"/>
    <property type="match status" value="1"/>
</dbReference>
<protein>
    <submittedName>
        <fullName evidence="5">Defensin J1-2</fullName>
    </submittedName>
</protein>
<feature type="compositionally biased region" description="Gly residues" evidence="2">
    <location>
        <begin position="83"/>
        <end position="105"/>
    </location>
</feature>
<dbReference type="SMART" id="SM00505">
    <property type="entry name" value="Knot1"/>
    <property type="match status" value="1"/>
</dbReference>
<dbReference type="InterPro" id="IPR003614">
    <property type="entry name" value="Knottins"/>
</dbReference>
<evidence type="ECO:0000313" key="5">
    <source>
        <dbReference type="EMBL" id="KMZ65148.1"/>
    </source>
</evidence>
<dbReference type="EMBL" id="LFYR01001070">
    <property type="protein sequence ID" value="KMZ65148.1"/>
    <property type="molecule type" value="Genomic_DNA"/>
</dbReference>
<dbReference type="Gene3D" id="3.30.30.10">
    <property type="entry name" value="Knottin, scorpion toxin-like"/>
    <property type="match status" value="1"/>
</dbReference>
<proteinExistence type="predicted"/>
<gene>
    <name evidence="5" type="ORF">ZOSMA_335G00030</name>
</gene>